<feature type="signal peptide" evidence="1">
    <location>
        <begin position="1"/>
        <end position="23"/>
    </location>
</feature>
<feature type="chain" id="PRO_5047474116" evidence="1">
    <location>
        <begin position="24"/>
        <end position="332"/>
    </location>
</feature>
<keyword evidence="3" id="KW-1185">Reference proteome</keyword>
<evidence type="ECO:0000313" key="3">
    <source>
        <dbReference type="Proteomes" id="UP001501666"/>
    </source>
</evidence>
<reference evidence="2 3" key="1">
    <citation type="journal article" date="2019" name="Int. J. Syst. Evol. Microbiol.">
        <title>The Global Catalogue of Microorganisms (GCM) 10K type strain sequencing project: providing services to taxonomists for standard genome sequencing and annotation.</title>
        <authorList>
            <consortium name="The Broad Institute Genomics Platform"/>
            <consortium name="The Broad Institute Genome Sequencing Center for Infectious Disease"/>
            <person name="Wu L."/>
            <person name="Ma J."/>
        </authorList>
    </citation>
    <scope>NUCLEOTIDE SEQUENCE [LARGE SCALE GENOMIC DNA]</scope>
    <source>
        <strain evidence="2 3">JCM 6835</strain>
    </source>
</reference>
<comment type="caution">
    <text evidence="2">The sequence shown here is derived from an EMBL/GenBank/DDBJ whole genome shotgun (WGS) entry which is preliminary data.</text>
</comment>
<accession>A0ABN3RQ75</accession>
<name>A0ABN3RQ75_9ACTN</name>
<proteinExistence type="predicted"/>
<gene>
    <name evidence="2" type="ORF">GCM10010412_029220</name>
</gene>
<dbReference type="RefSeq" id="WP_346146701.1">
    <property type="nucleotide sequence ID" value="NZ_BAAATE010000006.1"/>
</dbReference>
<organism evidence="2 3">
    <name type="scientific">Nonomuraea recticatena</name>
    <dbReference type="NCBI Taxonomy" id="46178"/>
    <lineage>
        <taxon>Bacteria</taxon>
        <taxon>Bacillati</taxon>
        <taxon>Actinomycetota</taxon>
        <taxon>Actinomycetes</taxon>
        <taxon>Streptosporangiales</taxon>
        <taxon>Streptosporangiaceae</taxon>
        <taxon>Nonomuraea</taxon>
    </lineage>
</organism>
<sequence>MRFVGFVLLLVAALIGSASPASAATLPGKKANYVVSFGSLSSKSGSNWVRLGTYKFTANGRVRSDTWAWSQNAPASRVGTGTIPKGSCSGTKDTVRPCEIKTVAGFLSPAPEARTGSFALHADTAGRQYVNIDWDQTAWRTEEWWVDSAPGGTYARLTFKYSNKLTHGYGYGSNAGLTTRRAMETVSKSDAALTMTYHRAAKGDVKDVKKNWNMSEFIRCTTSTWCLAYKTPATNNCNCPAPYDKDHSLQSYIQALSSEDRRDTHWHWCSCLAKGSECHKGNSHVYPLLQIIDDNGGWRGWVGVEASFYPYTDQADPRSHDMLSVFRVTEWA</sequence>
<dbReference type="Proteomes" id="UP001501666">
    <property type="component" value="Unassembled WGS sequence"/>
</dbReference>
<evidence type="ECO:0000313" key="2">
    <source>
        <dbReference type="EMBL" id="GAA2658068.1"/>
    </source>
</evidence>
<keyword evidence="1" id="KW-0732">Signal</keyword>
<dbReference type="EMBL" id="BAAATE010000006">
    <property type="protein sequence ID" value="GAA2658068.1"/>
    <property type="molecule type" value="Genomic_DNA"/>
</dbReference>
<evidence type="ECO:0000256" key="1">
    <source>
        <dbReference type="SAM" id="SignalP"/>
    </source>
</evidence>
<protein>
    <submittedName>
        <fullName evidence="2">Uncharacterized protein</fullName>
    </submittedName>
</protein>